<dbReference type="InterPro" id="IPR036188">
    <property type="entry name" value="FAD/NAD-bd_sf"/>
</dbReference>
<dbReference type="Gene3D" id="3.30.410.40">
    <property type="match status" value="1"/>
</dbReference>
<protein>
    <submittedName>
        <fullName evidence="7">Putative oxidoreductase</fullName>
    </submittedName>
</protein>
<comment type="caution">
    <text evidence="7">The sequence shown here is derived from an EMBL/GenBank/DDBJ whole genome shotgun (WGS) entry which is preliminary data.</text>
</comment>
<dbReference type="Proteomes" id="UP000038009">
    <property type="component" value="Unassembled WGS sequence"/>
</dbReference>
<feature type="binding site" evidence="5">
    <location>
        <position position="225"/>
    </location>
    <ligand>
        <name>FAD</name>
        <dbReference type="ChEBI" id="CHEBI:57692"/>
    </ligand>
</feature>
<dbReference type="PANTHER" id="PTHR11552">
    <property type="entry name" value="GLUCOSE-METHANOL-CHOLINE GMC OXIDOREDUCTASE"/>
    <property type="match status" value="1"/>
</dbReference>
<comment type="similarity">
    <text evidence="2">Belongs to the GMC oxidoreductase family.</text>
</comment>
<evidence type="ECO:0000256" key="3">
    <source>
        <dbReference type="ARBA" id="ARBA00022630"/>
    </source>
</evidence>
<reference evidence="7 8" key="1">
    <citation type="journal article" date="2015" name="PLoS Pathog.">
        <title>Leptomonas seymouri: Adaptations to the Dixenous Life Cycle Analyzed by Genome Sequencing, Transcriptome Profiling and Co-infection with Leishmania donovani.</title>
        <authorList>
            <person name="Kraeva N."/>
            <person name="Butenko A."/>
            <person name="Hlavacova J."/>
            <person name="Kostygov A."/>
            <person name="Myskova J."/>
            <person name="Grybchuk D."/>
            <person name="Lestinova T."/>
            <person name="Votypka J."/>
            <person name="Volf P."/>
            <person name="Opperdoes F."/>
            <person name="Flegontov P."/>
            <person name="Lukes J."/>
            <person name="Yurchenko V."/>
        </authorList>
    </citation>
    <scope>NUCLEOTIDE SEQUENCE [LARGE SCALE GENOMIC DNA]</scope>
    <source>
        <strain evidence="7 8">ATCC 30220</strain>
    </source>
</reference>
<dbReference type="OMA" id="EDYPWPM"/>
<proteinExistence type="inferred from homology"/>
<organism evidence="7 8">
    <name type="scientific">Leptomonas seymouri</name>
    <dbReference type="NCBI Taxonomy" id="5684"/>
    <lineage>
        <taxon>Eukaryota</taxon>
        <taxon>Discoba</taxon>
        <taxon>Euglenozoa</taxon>
        <taxon>Kinetoplastea</taxon>
        <taxon>Metakinetoplastina</taxon>
        <taxon>Trypanosomatida</taxon>
        <taxon>Trypanosomatidae</taxon>
        <taxon>Leishmaniinae</taxon>
        <taxon>Leptomonas</taxon>
    </lineage>
</organism>
<evidence type="ECO:0000256" key="1">
    <source>
        <dbReference type="ARBA" id="ARBA00001974"/>
    </source>
</evidence>
<accession>A0A0N1I2N5</accession>
<dbReference type="OrthoDB" id="269227at2759"/>
<name>A0A0N1I2N5_LEPSE</name>
<dbReference type="SUPFAM" id="SSF51905">
    <property type="entry name" value="FAD/NAD(P)-binding domain"/>
    <property type="match status" value="1"/>
</dbReference>
<evidence type="ECO:0000256" key="4">
    <source>
        <dbReference type="ARBA" id="ARBA00022827"/>
    </source>
</evidence>
<dbReference type="InterPro" id="IPR012132">
    <property type="entry name" value="GMC_OxRdtase"/>
</dbReference>
<keyword evidence="3" id="KW-0285">Flavoprotein</keyword>
<dbReference type="GO" id="GO:0016614">
    <property type="term" value="F:oxidoreductase activity, acting on CH-OH group of donors"/>
    <property type="evidence" value="ECO:0007669"/>
    <property type="project" value="InterPro"/>
</dbReference>
<dbReference type="Gene3D" id="3.50.50.60">
    <property type="entry name" value="FAD/NAD(P)-binding domain"/>
    <property type="match status" value="1"/>
</dbReference>
<dbReference type="GO" id="GO:0050660">
    <property type="term" value="F:flavin adenine dinucleotide binding"/>
    <property type="evidence" value="ECO:0007669"/>
    <property type="project" value="InterPro"/>
</dbReference>
<keyword evidence="8" id="KW-1185">Reference proteome</keyword>
<dbReference type="EMBL" id="LJSK01000222">
    <property type="protein sequence ID" value="KPI84915.1"/>
    <property type="molecule type" value="Genomic_DNA"/>
</dbReference>
<evidence type="ECO:0000259" key="6">
    <source>
        <dbReference type="PROSITE" id="PS00624"/>
    </source>
</evidence>
<dbReference type="InterPro" id="IPR000172">
    <property type="entry name" value="GMC_OxRdtase_N"/>
</dbReference>
<evidence type="ECO:0000256" key="2">
    <source>
        <dbReference type="ARBA" id="ARBA00010790"/>
    </source>
</evidence>
<dbReference type="PROSITE" id="PS00624">
    <property type="entry name" value="GMC_OXRED_2"/>
    <property type="match status" value="1"/>
</dbReference>
<dbReference type="Pfam" id="PF00732">
    <property type="entry name" value="GMC_oxred_N"/>
    <property type="match status" value="1"/>
</dbReference>
<dbReference type="InterPro" id="IPR007867">
    <property type="entry name" value="GMC_OxRtase_C"/>
</dbReference>
<dbReference type="AlphaFoldDB" id="A0A0N1I2N5"/>
<gene>
    <name evidence="7" type="ORF">ABL78_6040</name>
</gene>
<dbReference type="PANTHER" id="PTHR11552:SF147">
    <property type="entry name" value="CHOLINE DEHYDROGENASE, MITOCHONDRIAL"/>
    <property type="match status" value="1"/>
</dbReference>
<comment type="cofactor">
    <cofactor evidence="1 5">
        <name>FAD</name>
        <dbReference type="ChEBI" id="CHEBI:57692"/>
    </cofactor>
</comment>
<dbReference type="SUPFAM" id="SSF54373">
    <property type="entry name" value="FAD-linked reductases, C-terminal domain"/>
    <property type="match status" value="1"/>
</dbReference>
<dbReference type="PIRSF" id="PIRSF000137">
    <property type="entry name" value="Alcohol_oxidase"/>
    <property type="match status" value="1"/>
</dbReference>
<dbReference type="Pfam" id="PF05199">
    <property type="entry name" value="GMC_oxred_C"/>
    <property type="match status" value="1"/>
</dbReference>
<evidence type="ECO:0000313" key="7">
    <source>
        <dbReference type="EMBL" id="KPI84915.1"/>
    </source>
</evidence>
<keyword evidence="4 5" id="KW-0274">FAD</keyword>
<evidence type="ECO:0000313" key="8">
    <source>
        <dbReference type="Proteomes" id="UP000038009"/>
    </source>
</evidence>
<dbReference type="PROSITE" id="PS51257">
    <property type="entry name" value="PROKAR_LIPOPROTEIN"/>
    <property type="match status" value="1"/>
</dbReference>
<feature type="domain" description="Glucose-methanol-choline oxidoreductase N-terminal" evidence="6">
    <location>
        <begin position="259"/>
        <end position="273"/>
    </location>
</feature>
<evidence type="ECO:0000256" key="5">
    <source>
        <dbReference type="PIRSR" id="PIRSR000137-2"/>
    </source>
</evidence>
<sequence>MKSAYDIIVVGSGAAGCAAARACALRLPGASIALIEQGTRACMPPAMRVPSMQPFISSSRKARPFLQAFSCAPETNLGGRSLVYSVGRGLGGSSLCNDMKYMRGTRYDFEAWKDPAWTFEALLPLYKELEANSRGASAAHGEDGPLPISDVQRSNIDASMNVRFYEACEAAGVPATDDFNTGSTDGFSSMQSYIKHGARVEVFDALVEDSKHRTRGLNVFADTTVEKICCKAGRVSGVEVHHRGERIKLEAPHVVVCAGALRSPLLLQRSGIGAEGAVVDLPAVGQNLITSSAVDLVFRIGNPAEIYSKSVSWRNMTYLYRQWCEYYEDRTGIFTSFLEGVAYVRSQPQRDHPDLSLQFFRTPQMGMARGTQFWPLDGFTVRVTHHYPSSRGEVRYDASKKKAKSGSAAAPVVLRSGLLTTKEDVLSMDEGIQWVGLLTSRDGTLRSVYHVNEREEHVSPFWAYNASLFHPRAALATQRDTAAFLAESAQSGGDLFGTCAINSVVDSKLRVKGVDGLYVADSSVVPVPTVASSATVGSVIGTRVASFIES</sequence>
<dbReference type="VEuPathDB" id="TriTrypDB:Lsey_0222_0140"/>